<dbReference type="PANTHER" id="PTHR43755:SF1">
    <property type="entry name" value="FAD-DEPENDENT PYRIDINE NUCLEOTIDE-DISULPHIDE OXIDOREDUCTASE"/>
    <property type="match status" value="1"/>
</dbReference>
<evidence type="ECO:0000313" key="3">
    <source>
        <dbReference type="Proteomes" id="UP000428328"/>
    </source>
</evidence>
<dbReference type="InterPro" id="IPR052541">
    <property type="entry name" value="SQRD"/>
</dbReference>
<dbReference type="PANTHER" id="PTHR43755">
    <property type="match status" value="1"/>
</dbReference>
<dbReference type="Pfam" id="PF07992">
    <property type="entry name" value="Pyr_redox_2"/>
    <property type="match status" value="1"/>
</dbReference>
<dbReference type="AlphaFoldDB" id="A0A6I6JI10"/>
<name>A0A6I6JI10_9BACT</name>
<dbReference type="InterPro" id="IPR036188">
    <property type="entry name" value="FAD/NAD-bd_sf"/>
</dbReference>
<sequence length="414" mass="46228">MRKIVIIGAGAGGTMVANLLRKELDEEEFEITIIDRDEKHHYQPGYLFIPFGIYSKNDVLKPKREFIPEGVEFVLDTVVRVDAKGRKVETLKGAYDYDWLVIASGARIDPSEVDGMMDGWRDSVFDFYSLGGALALRKELKYFSEGKIVLNIADVPYKCPIAPLEFVFMADWFFTTAGVRDKVDIELVTPLDGVFTKPVATKALTKLAERKNIIVTTQFALDNVDAKNKQIESADGRKVGYDLLVSIPPNLGDKCILDSGMGDPMGFMQTDNHTLKAEGMDRVFVIGDATNVPASKAGSTAHYQSTTVVNNLIREIDGHEAKPTFDGHATCFLASGFEKAVLLDFNYTVEPLPGMFPFPGIGPFDLLKESLGNYWGKMMFRWVYWNLMMKGLELPLEPEMSLAGKVRRYVEKEG</sequence>
<dbReference type="Proteomes" id="UP000428328">
    <property type="component" value="Chromosome"/>
</dbReference>
<protein>
    <submittedName>
        <fullName evidence="2">NAD(P)/FAD-dependent oxidoreductase</fullName>
    </submittedName>
</protein>
<accession>A0A6I6JI10</accession>
<dbReference type="RefSeq" id="WP_158947002.1">
    <property type="nucleotide sequence ID" value="NZ_CP046400.1"/>
</dbReference>
<reference evidence="2 3" key="1">
    <citation type="submission" date="2019-11" db="EMBL/GenBank/DDBJ databases">
        <authorList>
            <person name="Zheng R.K."/>
            <person name="Sun C.M."/>
        </authorList>
    </citation>
    <scope>NUCLEOTIDE SEQUENCE [LARGE SCALE GENOMIC DNA]</scope>
    <source>
        <strain evidence="2 3">SRB007</strain>
    </source>
</reference>
<dbReference type="KEGG" id="psel:GM415_06460"/>
<proteinExistence type="predicted"/>
<gene>
    <name evidence="2" type="ORF">GM415_06460</name>
</gene>
<dbReference type="SUPFAM" id="SSF51905">
    <property type="entry name" value="FAD/NAD(P)-binding domain"/>
    <property type="match status" value="2"/>
</dbReference>
<evidence type="ECO:0000313" key="2">
    <source>
        <dbReference type="EMBL" id="QGY39777.1"/>
    </source>
</evidence>
<dbReference type="InterPro" id="IPR023753">
    <property type="entry name" value="FAD/NAD-binding_dom"/>
</dbReference>
<dbReference type="Gene3D" id="3.50.50.60">
    <property type="entry name" value="FAD/NAD(P)-binding domain"/>
    <property type="match status" value="2"/>
</dbReference>
<keyword evidence="3" id="KW-1185">Reference proteome</keyword>
<feature type="domain" description="FAD/NAD(P)-binding" evidence="1">
    <location>
        <begin position="3"/>
        <end position="123"/>
    </location>
</feature>
<dbReference type="GO" id="GO:0016491">
    <property type="term" value="F:oxidoreductase activity"/>
    <property type="evidence" value="ECO:0007669"/>
    <property type="project" value="InterPro"/>
</dbReference>
<dbReference type="EMBL" id="CP046400">
    <property type="protein sequence ID" value="QGY39777.1"/>
    <property type="molecule type" value="Genomic_DNA"/>
</dbReference>
<evidence type="ECO:0000259" key="1">
    <source>
        <dbReference type="Pfam" id="PF07992"/>
    </source>
</evidence>
<organism evidence="2 3">
    <name type="scientific">Pseudodesulfovibrio cashew</name>
    <dbReference type="NCBI Taxonomy" id="2678688"/>
    <lineage>
        <taxon>Bacteria</taxon>
        <taxon>Pseudomonadati</taxon>
        <taxon>Thermodesulfobacteriota</taxon>
        <taxon>Desulfovibrionia</taxon>
        <taxon>Desulfovibrionales</taxon>
        <taxon>Desulfovibrionaceae</taxon>
    </lineage>
</organism>